<keyword evidence="1" id="KW-0456">Lyase</keyword>
<evidence type="ECO:0000313" key="2">
    <source>
        <dbReference type="Proteomes" id="UP000616151"/>
    </source>
</evidence>
<proteinExistence type="predicted"/>
<dbReference type="EMBL" id="JAENHL010000008">
    <property type="protein sequence ID" value="MBK1870691.1"/>
    <property type="molecule type" value="Genomic_DNA"/>
</dbReference>
<reference evidence="1" key="1">
    <citation type="submission" date="2021-01" db="EMBL/GenBank/DDBJ databases">
        <authorList>
            <person name="Sun Q."/>
        </authorList>
    </citation>
    <scope>NUCLEOTIDE SEQUENCE</scope>
    <source>
        <strain evidence="1">YIM B02566</strain>
    </source>
</reference>
<organism evidence="1 2">
    <name type="scientific">Taklimakanibacter albus</name>
    <dbReference type="NCBI Taxonomy" id="2800327"/>
    <lineage>
        <taxon>Bacteria</taxon>
        <taxon>Pseudomonadati</taxon>
        <taxon>Pseudomonadota</taxon>
        <taxon>Alphaproteobacteria</taxon>
        <taxon>Hyphomicrobiales</taxon>
        <taxon>Aestuariivirgaceae</taxon>
        <taxon>Taklimakanibacter</taxon>
    </lineage>
</organism>
<keyword evidence="2" id="KW-1185">Reference proteome</keyword>
<name>A0ACC5RDC2_9HYPH</name>
<accession>A0ACC5RDC2</accession>
<evidence type="ECO:0000313" key="1">
    <source>
        <dbReference type="EMBL" id="MBK1870691.1"/>
    </source>
</evidence>
<dbReference type="Proteomes" id="UP000616151">
    <property type="component" value="Unassembled WGS sequence"/>
</dbReference>
<sequence length="307" mass="32994">MESIVVLTNVPSRVSAGARFRQALAEEAPLQIMGTINAYTALMAKSVGYRALYLAGAGVANASFGLPDLGITTINDVLTDLRRVSDSADLPVLVDVDTGFGGAYSIARLVRGLIKDGAGAMHMEDQVALKRCGHRPGKEIVSQSEMLDRIKAAVDARYDEDFVIVARTDALALEGLNGAIDRASAYMEAGADMIFAEAFTELGQYTKLATALNRPHAVLANITEFSKTPNFTTEELRDAGVSAALYPLSAARAMNAAALKVYQTIRGQGTQKDILGTMQTREELYGYLNYHAYEKKIDELFAAKKGA</sequence>
<gene>
    <name evidence="1" type="primary">prpB</name>
    <name evidence="1" type="ORF">JHL16_30275</name>
</gene>
<protein>
    <submittedName>
        <fullName evidence="1">Methylisocitrate lyase</fullName>
        <ecNumber evidence="1">4.1.3.30</ecNumber>
    </submittedName>
</protein>
<comment type="caution">
    <text evidence="1">The sequence shown here is derived from an EMBL/GenBank/DDBJ whole genome shotgun (WGS) entry which is preliminary data.</text>
</comment>
<dbReference type="EC" id="4.1.3.30" evidence="1"/>